<dbReference type="GO" id="GO:0043190">
    <property type="term" value="C:ATP-binding cassette (ABC) transporter complex"/>
    <property type="evidence" value="ECO:0007669"/>
    <property type="project" value="InterPro"/>
</dbReference>
<dbReference type="PANTHER" id="PTHR30290">
    <property type="entry name" value="PERIPLASMIC BINDING COMPONENT OF ABC TRANSPORTER"/>
    <property type="match status" value="1"/>
</dbReference>
<dbReference type="PANTHER" id="PTHR30290:SF9">
    <property type="entry name" value="OLIGOPEPTIDE-BINDING PROTEIN APPA"/>
    <property type="match status" value="1"/>
</dbReference>
<dbReference type="InterPro" id="IPR039424">
    <property type="entry name" value="SBP_5"/>
</dbReference>
<comment type="caution">
    <text evidence="7">The sequence shown here is derived from an EMBL/GenBank/DDBJ whole genome shotgun (WGS) entry which is preliminary data.</text>
</comment>
<feature type="chain" id="PRO_5026993177" evidence="5">
    <location>
        <begin position="28"/>
        <end position="536"/>
    </location>
</feature>
<sequence>MRRTLLAAAALLGAGLGLGLGAGEAEAQQNRTVRWSAAGDANTLDPHSQNIGTVAMILQQMYDTLITRNADLSLRPGLATEWRTVEPTRWRFTLRQGVRFHEGESFTADDVVFSINRALAPTSNFGIFVDTVERAEKVDDHTVDIVLKIADPILPNKLASVYMVSRSWHEKHNAVRPQNTRAREEMYTVRNANGTGAFRLVSREGDVRTVMRRNEDWYGWREPDNTNANIQELVFRPIASDATRIAGLLSGEVDFVLDPPLQDLARLRNAPNIRVVEGPEIRTIFIAMDTYRDELLYSDVRGRNPMKDLRVRQALYHAIDIQAINRTTMRGFSVPTGTFFPPQVNGYTAAEDVRLPFDPARARALLAEAGYPQGFGITLDCPNNRYINDEQICQAIAAMWARVGVRTSVRAQPLAPFFAQIQRDDVSVYLLGWGVPALDALYSFQSLVATRNGAQGDGIWNYGRYSNPRMDALIQRMKTETGESRTAAIHEALRIYREDVPHIPLHHQMIPWAMRSNVHVPHAANNQPFFRFARVD</sequence>
<comment type="subcellular location">
    <subcellularLocation>
        <location evidence="1">Periplasm</location>
    </subcellularLocation>
</comment>
<evidence type="ECO:0000313" key="7">
    <source>
        <dbReference type="EMBL" id="NGM21923.1"/>
    </source>
</evidence>
<evidence type="ECO:0000256" key="2">
    <source>
        <dbReference type="ARBA" id="ARBA00005695"/>
    </source>
</evidence>
<dbReference type="RefSeq" id="WP_164695826.1">
    <property type="nucleotide sequence ID" value="NZ_JAAIKB010000007.1"/>
</dbReference>
<dbReference type="InterPro" id="IPR030678">
    <property type="entry name" value="Peptide/Ni-bd"/>
</dbReference>
<dbReference type="Gene3D" id="3.90.76.10">
    <property type="entry name" value="Dipeptide-binding Protein, Domain 1"/>
    <property type="match status" value="1"/>
</dbReference>
<keyword evidence="3" id="KW-0813">Transport</keyword>
<dbReference type="EMBL" id="JAAIKB010000007">
    <property type="protein sequence ID" value="NGM21923.1"/>
    <property type="molecule type" value="Genomic_DNA"/>
</dbReference>
<dbReference type="GO" id="GO:0030288">
    <property type="term" value="C:outer membrane-bounded periplasmic space"/>
    <property type="evidence" value="ECO:0007669"/>
    <property type="project" value="UniProtKB-ARBA"/>
</dbReference>
<comment type="similarity">
    <text evidence="2">Belongs to the bacterial solute-binding protein 5 family.</text>
</comment>
<dbReference type="Pfam" id="PF00496">
    <property type="entry name" value="SBP_bac_5"/>
    <property type="match status" value="1"/>
</dbReference>
<feature type="domain" description="Solute-binding protein family 5" evidence="6">
    <location>
        <begin position="74"/>
        <end position="453"/>
    </location>
</feature>
<dbReference type="GO" id="GO:0015833">
    <property type="term" value="P:peptide transport"/>
    <property type="evidence" value="ECO:0007669"/>
    <property type="project" value="TreeGrafter"/>
</dbReference>
<dbReference type="InterPro" id="IPR000914">
    <property type="entry name" value="SBP_5_dom"/>
</dbReference>
<protein>
    <submittedName>
        <fullName evidence="7">ABC transporter substrate-binding protein</fullName>
    </submittedName>
</protein>
<reference evidence="7 8" key="1">
    <citation type="submission" date="2020-03" db="EMBL/GenBank/DDBJ databases">
        <title>Roseomonas stagni sp. nov., isolated from pond water in Japan.</title>
        <authorList>
            <person name="Furuhata K."/>
            <person name="Miyamoto H."/>
            <person name="Goto K."/>
        </authorList>
    </citation>
    <scope>NUCLEOTIDE SEQUENCE [LARGE SCALE GENOMIC DNA]</scope>
    <source>
        <strain evidence="7 8">PeD5</strain>
    </source>
</reference>
<evidence type="ECO:0000256" key="3">
    <source>
        <dbReference type="ARBA" id="ARBA00022448"/>
    </source>
</evidence>
<dbReference type="GO" id="GO:1904680">
    <property type="term" value="F:peptide transmembrane transporter activity"/>
    <property type="evidence" value="ECO:0007669"/>
    <property type="project" value="TreeGrafter"/>
</dbReference>
<dbReference type="CDD" id="cd08498">
    <property type="entry name" value="PBP2_NikA_DppA_OppA_like_2"/>
    <property type="match status" value="1"/>
</dbReference>
<dbReference type="Gene3D" id="3.40.190.10">
    <property type="entry name" value="Periplasmic binding protein-like II"/>
    <property type="match status" value="1"/>
</dbReference>
<organism evidence="7 8">
    <name type="scientific">Falsiroseomonas algicola</name>
    <dbReference type="NCBI Taxonomy" id="2716930"/>
    <lineage>
        <taxon>Bacteria</taxon>
        <taxon>Pseudomonadati</taxon>
        <taxon>Pseudomonadota</taxon>
        <taxon>Alphaproteobacteria</taxon>
        <taxon>Acetobacterales</taxon>
        <taxon>Roseomonadaceae</taxon>
        <taxon>Falsiroseomonas</taxon>
    </lineage>
</organism>
<dbReference type="Proteomes" id="UP000475385">
    <property type="component" value="Unassembled WGS sequence"/>
</dbReference>
<name>A0A6M1LP42_9PROT</name>
<keyword evidence="8" id="KW-1185">Reference proteome</keyword>
<accession>A0A6M1LP42</accession>
<gene>
    <name evidence="7" type="ORF">G3576_18000</name>
</gene>
<dbReference type="SUPFAM" id="SSF53850">
    <property type="entry name" value="Periplasmic binding protein-like II"/>
    <property type="match status" value="1"/>
</dbReference>
<evidence type="ECO:0000256" key="5">
    <source>
        <dbReference type="SAM" id="SignalP"/>
    </source>
</evidence>
<proteinExistence type="inferred from homology"/>
<evidence type="ECO:0000256" key="1">
    <source>
        <dbReference type="ARBA" id="ARBA00004418"/>
    </source>
</evidence>
<evidence type="ECO:0000313" key="8">
    <source>
        <dbReference type="Proteomes" id="UP000475385"/>
    </source>
</evidence>
<dbReference type="Gene3D" id="3.10.105.10">
    <property type="entry name" value="Dipeptide-binding Protein, Domain 3"/>
    <property type="match status" value="1"/>
</dbReference>
<evidence type="ECO:0000259" key="6">
    <source>
        <dbReference type="Pfam" id="PF00496"/>
    </source>
</evidence>
<feature type="signal peptide" evidence="5">
    <location>
        <begin position="1"/>
        <end position="27"/>
    </location>
</feature>
<keyword evidence="4 5" id="KW-0732">Signal</keyword>
<evidence type="ECO:0000256" key="4">
    <source>
        <dbReference type="ARBA" id="ARBA00022729"/>
    </source>
</evidence>
<dbReference type="PIRSF" id="PIRSF002741">
    <property type="entry name" value="MppA"/>
    <property type="match status" value="1"/>
</dbReference>
<dbReference type="AlphaFoldDB" id="A0A6M1LP42"/>